<evidence type="ECO:0000256" key="3">
    <source>
        <dbReference type="ARBA" id="ARBA00029596"/>
    </source>
</evidence>
<keyword evidence="6" id="KW-1185">Reference proteome</keyword>
<dbReference type="EMBL" id="JAJISC010000004">
    <property type="protein sequence ID" value="MCS2609765.1"/>
    <property type="molecule type" value="Genomic_DNA"/>
</dbReference>
<dbReference type="Pfam" id="PF03737">
    <property type="entry name" value="RraA-like"/>
    <property type="match status" value="1"/>
</dbReference>
<evidence type="ECO:0000256" key="1">
    <source>
        <dbReference type="ARBA" id="ARBA00001968"/>
    </source>
</evidence>
<dbReference type="SUPFAM" id="SSF89562">
    <property type="entry name" value="RraA-like"/>
    <property type="match status" value="1"/>
</dbReference>
<sequence>MALGFRVLKGHQRSDQSLVEAFSKIPTAIISDNLNRMVAAGPRIKPLHTGGGLAGTAVTVKTRPGDNLMIHKAADIAEPGDVLVVDGGEDLTNALIGELIVTHARSRGVVGFVINGAARDIDVIGTDVFPVYAGGISHRGPYKDGPGEVNVPIALDGMIIEPGDIVIGDLDGVVSIPRLQADTVLKACLQQVEKETGILQAIHGEGWDRRWVDEILKAKGCEGV</sequence>
<evidence type="ECO:0000313" key="5">
    <source>
        <dbReference type="EMBL" id="MCS2609765.1"/>
    </source>
</evidence>
<organism evidence="5 6">
    <name type="scientific">Halomonas dongshanensis</name>
    <dbReference type="NCBI Taxonomy" id="2890835"/>
    <lineage>
        <taxon>Bacteria</taxon>
        <taxon>Pseudomonadati</taxon>
        <taxon>Pseudomonadota</taxon>
        <taxon>Gammaproteobacteria</taxon>
        <taxon>Oceanospirillales</taxon>
        <taxon>Halomonadaceae</taxon>
        <taxon>Halomonas</taxon>
    </lineage>
</organism>
<accession>A0ABT2EDY5</accession>
<evidence type="ECO:0000256" key="4">
    <source>
        <dbReference type="ARBA" id="ARBA00030169"/>
    </source>
</evidence>
<dbReference type="NCBIfam" id="NF004850">
    <property type="entry name" value="PRK06201.1"/>
    <property type="match status" value="1"/>
</dbReference>
<evidence type="ECO:0000313" key="6">
    <source>
        <dbReference type="Proteomes" id="UP001165542"/>
    </source>
</evidence>
<evidence type="ECO:0000256" key="2">
    <source>
        <dbReference type="ARBA" id="ARBA00016549"/>
    </source>
</evidence>
<dbReference type="CDD" id="cd16841">
    <property type="entry name" value="RraA_family"/>
    <property type="match status" value="1"/>
</dbReference>
<dbReference type="RefSeq" id="WP_259036264.1">
    <property type="nucleotide sequence ID" value="NZ_JAJISC010000004.1"/>
</dbReference>
<dbReference type="Gene3D" id="3.50.30.40">
    <property type="entry name" value="Ribonuclease E inhibitor RraA/RraA-like"/>
    <property type="match status" value="1"/>
</dbReference>
<protein>
    <recommendedName>
        <fullName evidence="2">Putative 4-hydroxy-4-methyl-2-oxoglutarate aldolase</fullName>
    </recommendedName>
    <alternativeName>
        <fullName evidence="3">Regulator of ribonuclease activity homolog</fullName>
    </alternativeName>
    <alternativeName>
        <fullName evidence="4">RraA-like protein</fullName>
    </alternativeName>
</protein>
<reference evidence="5" key="1">
    <citation type="submission" date="2021-11" db="EMBL/GenBank/DDBJ databases">
        <title>Halomonas sp., isolated from a coastal aquaculture zone in Dongshan Bay.</title>
        <authorList>
            <person name="Lin W."/>
        </authorList>
    </citation>
    <scope>NUCLEOTIDE SEQUENCE</scope>
    <source>
        <strain evidence="5">Yzlin-01</strain>
    </source>
</reference>
<dbReference type="Proteomes" id="UP001165542">
    <property type="component" value="Unassembled WGS sequence"/>
</dbReference>
<name>A0ABT2EDY5_9GAMM</name>
<dbReference type="PANTHER" id="PTHR33254">
    <property type="entry name" value="4-HYDROXY-4-METHYL-2-OXOGLUTARATE ALDOLASE 3-RELATED"/>
    <property type="match status" value="1"/>
</dbReference>
<dbReference type="InterPro" id="IPR005493">
    <property type="entry name" value="RraA/RraA-like"/>
</dbReference>
<comment type="caution">
    <text evidence="5">The sequence shown here is derived from an EMBL/GenBank/DDBJ whole genome shotgun (WGS) entry which is preliminary data.</text>
</comment>
<dbReference type="InterPro" id="IPR036704">
    <property type="entry name" value="RraA/RraA-like_sf"/>
</dbReference>
<gene>
    <name evidence="5" type="ORF">LLY24_10600</name>
</gene>
<comment type="cofactor">
    <cofactor evidence="1">
        <name>a divalent metal cation</name>
        <dbReference type="ChEBI" id="CHEBI:60240"/>
    </cofactor>
</comment>
<dbReference type="PANTHER" id="PTHR33254:SF4">
    <property type="entry name" value="4-HYDROXY-4-METHYL-2-OXOGLUTARATE ALDOLASE 3-RELATED"/>
    <property type="match status" value="1"/>
</dbReference>
<proteinExistence type="predicted"/>